<dbReference type="EMBL" id="NPDP01000027">
    <property type="protein sequence ID" value="PJZ29075.1"/>
    <property type="molecule type" value="Genomic_DNA"/>
</dbReference>
<reference evidence="1 2" key="1">
    <citation type="submission" date="2017-07" db="EMBL/GenBank/DDBJ databases">
        <title>Leptospira spp. isolated from tropical soils.</title>
        <authorList>
            <person name="Thibeaux R."/>
            <person name="Iraola G."/>
            <person name="Ferres I."/>
            <person name="Bierque E."/>
            <person name="Girault D."/>
            <person name="Soupe-Gilbert M.-E."/>
            <person name="Picardeau M."/>
            <person name="Goarant C."/>
        </authorList>
    </citation>
    <scope>NUCLEOTIDE SEQUENCE [LARGE SCALE GENOMIC DNA]</scope>
    <source>
        <strain evidence="1 2">JW2-C-B1</strain>
    </source>
</reference>
<accession>A0ABX4NCA5</accession>
<keyword evidence="2" id="KW-1185">Reference proteome</keyword>
<proteinExistence type="predicted"/>
<protein>
    <submittedName>
        <fullName evidence="1">Uncharacterized protein</fullName>
    </submittedName>
</protein>
<comment type="caution">
    <text evidence="1">The sequence shown here is derived from an EMBL/GenBank/DDBJ whole genome shotgun (WGS) entry which is preliminary data.</text>
</comment>
<sequence length="160" mass="18989">MKFKLNEKIKSFKHYFERTQTHKILSYNFAVLKHKLRLSLIFLRYLYGMNKIAIKSWIHKIQFKSEIPGQIMTVHYDPSIVKDVPTFVKRIEELFVGPYRLLHKINPAIVILPWGTIFQTGDFKGFVRSLDRDQRQALMNAVYELRNETKIEIVTHPQAV</sequence>
<dbReference type="Proteomes" id="UP000231919">
    <property type="component" value="Unassembled WGS sequence"/>
</dbReference>
<organism evidence="1 2">
    <name type="scientific">Leptospira kmetyi</name>
    <dbReference type="NCBI Taxonomy" id="408139"/>
    <lineage>
        <taxon>Bacteria</taxon>
        <taxon>Pseudomonadati</taxon>
        <taxon>Spirochaetota</taxon>
        <taxon>Spirochaetia</taxon>
        <taxon>Leptospirales</taxon>
        <taxon>Leptospiraceae</taxon>
        <taxon>Leptospira</taxon>
    </lineage>
</organism>
<evidence type="ECO:0000313" key="2">
    <source>
        <dbReference type="Proteomes" id="UP000231919"/>
    </source>
</evidence>
<gene>
    <name evidence="1" type="ORF">CH378_14400</name>
</gene>
<name>A0ABX4NCA5_9LEPT</name>
<evidence type="ECO:0000313" key="1">
    <source>
        <dbReference type="EMBL" id="PJZ29075.1"/>
    </source>
</evidence>